<reference evidence="1 2" key="1">
    <citation type="submission" date="2020-05" db="EMBL/GenBank/DDBJ databases">
        <title>Genome Sequencing of Type Strains.</title>
        <authorList>
            <person name="Lemaire J.F."/>
            <person name="Inderbitzin P."/>
            <person name="Gregorio O.A."/>
            <person name="Collins S.B."/>
            <person name="Wespe N."/>
            <person name="Knight-Connoni V."/>
        </authorList>
    </citation>
    <scope>NUCLEOTIDE SEQUENCE [LARGE SCALE GENOMIC DNA]</scope>
    <source>
        <strain evidence="1 2">DSM 20512</strain>
    </source>
</reference>
<name>A0A850DWU9_9MICO</name>
<evidence type="ECO:0000313" key="1">
    <source>
        <dbReference type="EMBL" id="NUU27923.1"/>
    </source>
</evidence>
<dbReference type="RefSeq" id="WP_175325754.1">
    <property type="nucleotide sequence ID" value="NZ_BAAAWP010000001.1"/>
</dbReference>
<sequence length="120" mass="13818">MDDPCTPSTEHVRAVYAAQHGAILTDEHGREFDRWLEQHDREQRAAASEAIESLRNTLALSSRDWNTYGDVAWLWGVLLGWEDDDEDYLPGVAAQWRWSEAQVARLRRLRAALVPYRLIG</sequence>
<dbReference type="EMBL" id="JABMCG010000095">
    <property type="protein sequence ID" value="NUU27923.1"/>
    <property type="molecule type" value="Genomic_DNA"/>
</dbReference>
<dbReference type="Proteomes" id="UP000539146">
    <property type="component" value="Unassembled WGS sequence"/>
</dbReference>
<protein>
    <submittedName>
        <fullName evidence="1">Uncharacterized protein</fullName>
    </submittedName>
</protein>
<dbReference type="AlphaFoldDB" id="A0A850DWU9"/>
<gene>
    <name evidence="1" type="ORF">HP467_07335</name>
</gene>
<proteinExistence type="predicted"/>
<comment type="caution">
    <text evidence="1">The sequence shown here is derived from an EMBL/GenBank/DDBJ whole genome shotgun (WGS) entry which is preliminary data.</text>
</comment>
<accession>A0A850DWU9</accession>
<evidence type="ECO:0000313" key="2">
    <source>
        <dbReference type="Proteomes" id="UP000539146"/>
    </source>
</evidence>
<organism evidence="1 2">
    <name type="scientific">Curtobacterium citreum</name>
    <dbReference type="NCBI Taxonomy" id="2036"/>
    <lineage>
        <taxon>Bacteria</taxon>
        <taxon>Bacillati</taxon>
        <taxon>Actinomycetota</taxon>
        <taxon>Actinomycetes</taxon>
        <taxon>Micrococcales</taxon>
        <taxon>Microbacteriaceae</taxon>
        <taxon>Curtobacterium</taxon>
    </lineage>
</organism>